<dbReference type="RefSeq" id="WP_133804409.1">
    <property type="nucleotide sequence ID" value="NZ_SNWQ01000022.1"/>
</dbReference>
<dbReference type="SMART" id="SM00855">
    <property type="entry name" value="PGAM"/>
    <property type="match status" value="1"/>
</dbReference>
<dbReference type="OrthoDB" id="4697614at2"/>
<proteinExistence type="predicted"/>
<dbReference type="Proteomes" id="UP000295388">
    <property type="component" value="Unassembled WGS sequence"/>
</dbReference>
<feature type="active site" description="Tele-phosphohistidine intermediate" evidence="1">
    <location>
        <position position="19"/>
    </location>
</feature>
<dbReference type="InterPro" id="IPR029033">
    <property type="entry name" value="His_PPase_superfam"/>
</dbReference>
<evidence type="ECO:0000313" key="4">
    <source>
        <dbReference type="Proteomes" id="UP000295388"/>
    </source>
</evidence>
<dbReference type="GO" id="GO:0016791">
    <property type="term" value="F:phosphatase activity"/>
    <property type="evidence" value="ECO:0007669"/>
    <property type="project" value="TreeGrafter"/>
</dbReference>
<dbReference type="CDD" id="cd07067">
    <property type="entry name" value="HP_PGM_like"/>
    <property type="match status" value="1"/>
</dbReference>
<dbReference type="InterPro" id="IPR050275">
    <property type="entry name" value="PGM_Phosphatase"/>
</dbReference>
<dbReference type="EMBL" id="SNWQ01000022">
    <property type="protein sequence ID" value="TDO35644.1"/>
    <property type="molecule type" value="Genomic_DNA"/>
</dbReference>
<feature type="binding site" evidence="2">
    <location>
        <position position="68"/>
    </location>
    <ligand>
        <name>substrate</name>
    </ligand>
</feature>
<evidence type="ECO:0000256" key="1">
    <source>
        <dbReference type="PIRSR" id="PIRSR613078-1"/>
    </source>
</evidence>
<name>A0A4R6JHS1_9ACTN</name>
<dbReference type="PANTHER" id="PTHR48100:SF15">
    <property type="entry name" value="SEDOHEPTULOSE 1,7-BISPHOSPHATASE"/>
    <property type="match status" value="1"/>
</dbReference>
<gene>
    <name evidence="3" type="ORF">EV643_12255</name>
</gene>
<feature type="binding site" evidence="2">
    <location>
        <begin position="89"/>
        <end position="92"/>
    </location>
    <ligand>
        <name>substrate</name>
    </ligand>
</feature>
<reference evidence="3 4" key="1">
    <citation type="submission" date="2019-03" db="EMBL/GenBank/DDBJ databases">
        <title>Genomic Encyclopedia of Type Strains, Phase III (KMG-III): the genomes of soil and plant-associated and newly described type strains.</title>
        <authorList>
            <person name="Whitman W."/>
        </authorList>
    </citation>
    <scope>NUCLEOTIDE SEQUENCE [LARGE SCALE GENOMIC DNA]</scope>
    <source>
        <strain evidence="3 4">VKM Ac-2527</strain>
    </source>
</reference>
<dbReference type="Pfam" id="PF00300">
    <property type="entry name" value="His_Phos_1"/>
    <property type="match status" value="1"/>
</dbReference>
<dbReference type="AlphaFoldDB" id="A0A4R6JHS1"/>
<organism evidence="3 4">
    <name type="scientific">Kribbella caucasensis</name>
    <dbReference type="NCBI Taxonomy" id="2512215"/>
    <lineage>
        <taxon>Bacteria</taxon>
        <taxon>Bacillati</taxon>
        <taxon>Actinomycetota</taxon>
        <taxon>Actinomycetes</taxon>
        <taxon>Propionibacteriales</taxon>
        <taxon>Kribbellaceae</taxon>
        <taxon>Kribbella</taxon>
    </lineage>
</organism>
<dbReference type="SUPFAM" id="SSF53254">
    <property type="entry name" value="Phosphoglycerate mutase-like"/>
    <property type="match status" value="1"/>
</dbReference>
<dbReference type="PANTHER" id="PTHR48100">
    <property type="entry name" value="BROAD-SPECIFICITY PHOSPHATASE YOR283W-RELATED"/>
    <property type="match status" value="1"/>
</dbReference>
<feature type="active site" description="Proton donor/acceptor" evidence="1">
    <location>
        <position position="89"/>
    </location>
</feature>
<dbReference type="Gene3D" id="3.40.50.1240">
    <property type="entry name" value="Phosphoglycerate mutase-like"/>
    <property type="match status" value="1"/>
</dbReference>
<comment type="caution">
    <text evidence="3">The sequence shown here is derived from an EMBL/GenBank/DDBJ whole genome shotgun (WGS) entry which is preliminary data.</text>
</comment>
<dbReference type="InterPro" id="IPR013078">
    <property type="entry name" value="His_Pase_superF_clade-1"/>
</dbReference>
<evidence type="ECO:0000313" key="3">
    <source>
        <dbReference type="EMBL" id="TDO35644.1"/>
    </source>
</evidence>
<protein>
    <submittedName>
        <fullName evidence="3">Putative phosphoglycerate mutase</fullName>
    </submittedName>
</protein>
<accession>A0A4R6JHS1</accession>
<sequence length="195" mass="21903">MTTYEESADHGDRIWLVRHGETEWSKNGRHTSTTDLPLTSEGERIAAGLRDRLAEQKFALVLTSPRQRARRTAVLAGFPDAEVDEDLVEWDYGDYEGITTAEIRKTVPGWTIWARPVPNGETPAAVAARLDRVRRRINDVAGDVLVFGHSHALRGLTARWLELDVTEGRHFVLNTATVSVLGWERGSPAIHRWNS</sequence>
<keyword evidence="4" id="KW-1185">Reference proteome</keyword>
<evidence type="ECO:0000256" key="2">
    <source>
        <dbReference type="PIRSR" id="PIRSR613078-2"/>
    </source>
</evidence>